<dbReference type="RefSeq" id="WP_188752400.1">
    <property type="nucleotide sequence ID" value="NZ_BMIK01000012.1"/>
</dbReference>
<gene>
    <name evidence="1" type="ORF">GCM10011386_31490</name>
</gene>
<proteinExistence type="predicted"/>
<organism evidence="1 2">
    <name type="scientific">Parapedobacter defluvii</name>
    <dbReference type="NCBI Taxonomy" id="2045106"/>
    <lineage>
        <taxon>Bacteria</taxon>
        <taxon>Pseudomonadati</taxon>
        <taxon>Bacteroidota</taxon>
        <taxon>Sphingobacteriia</taxon>
        <taxon>Sphingobacteriales</taxon>
        <taxon>Sphingobacteriaceae</taxon>
        <taxon>Parapedobacter</taxon>
    </lineage>
</organism>
<evidence type="ECO:0000313" key="1">
    <source>
        <dbReference type="EMBL" id="GGC37095.1"/>
    </source>
</evidence>
<sequence length="171" mass="20429">MSFTTVKKELNKLDKAKLIALMGDLYKKHKNVQEYLDHFANPDEDALFEKYKERVIQAFFPLRGWDYDLRKGKQAISDFRKLEPLPWQLADLMLVYVETGVEFTNQFGDINETFYNSLESVYHQTLKLLKKERLLPKFEKRLRKVLTDTSDMGWGFHDTLSDYFFEYFDEA</sequence>
<name>A0ABQ1M9F0_9SPHI</name>
<reference evidence="2" key="1">
    <citation type="journal article" date="2019" name="Int. J. Syst. Evol. Microbiol.">
        <title>The Global Catalogue of Microorganisms (GCM) 10K type strain sequencing project: providing services to taxonomists for standard genome sequencing and annotation.</title>
        <authorList>
            <consortium name="The Broad Institute Genomics Platform"/>
            <consortium name="The Broad Institute Genome Sequencing Center for Infectious Disease"/>
            <person name="Wu L."/>
            <person name="Ma J."/>
        </authorList>
    </citation>
    <scope>NUCLEOTIDE SEQUENCE [LARGE SCALE GENOMIC DNA]</scope>
    <source>
        <strain evidence="2">CGMCC 1.15342</strain>
    </source>
</reference>
<dbReference type="Pfam" id="PF19652">
    <property type="entry name" value="DUF6155"/>
    <property type="match status" value="1"/>
</dbReference>
<comment type="caution">
    <text evidence="1">The sequence shown here is derived from an EMBL/GenBank/DDBJ whole genome shotgun (WGS) entry which is preliminary data.</text>
</comment>
<keyword evidence="2" id="KW-1185">Reference proteome</keyword>
<evidence type="ECO:0000313" key="2">
    <source>
        <dbReference type="Proteomes" id="UP000597338"/>
    </source>
</evidence>
<dbReference type="InterPro" id="IPR046153">
    <property type="entry name" value="DUF6155"/>
</dbReference>
<accession>A0ABQ1M9F0</accession>
<dbReference type="EMBL" id="BMIK01000012">
    <property type="protein sequence ID" value="GGC37095.1"/>
    <property type="molecule type" value="Genomic_DNA"/>
</dbReference>
<dbReference type="Proteomes" id="UP000597338">
    <property type="component" value="Unassembled WGS sequence"/>
</dbReference>
<protein>
    <submittedName>
        <fullName evidence="1">Uncharacterized protein</fullName>
    </submittedName>
</protein>